<dbReference type="Proteomes" id="UP001374535">
    <property type="component" value="Chromosome 11"/>
</dbReference>
<dbReference type="Pfam" id="PF03732">
    <property type="entry name" value="Retrotrans_gag"/>
    <property type="match status" value="1"/>
</dbReference>
<evidence type="ECO:0000256" key="3">
    <source>
        <dbReference type="ARBA" id="ARBA00022750"/>
    </source>
</evidence>
<keyword evidence="7" id="KW-1185">Reference proteome</keyword>
<dbReference type="GO" id="GO:0003676">
    <property type="term" value="F:nucleic acid binding"/>
    <property type="evidence" value="ECO:0007669"/>
    <property type="project" value="InterPro"/>
</dbReference>
<organism evidence="6 7">
    <name type="scientific">Vigna mungo</name>
    <name type="common">Black gram</name>
    <name type="synonym">Phaseolus mungo</name>
    <dbReference type="NCBI Taxonomy" id="3915"/>
    <lineage>
        <taxon>Eukaryota</taxon>
        <taxon>Viridiplantae</taxon>
        <taxon>Streptophyta</taxon>
        <taxon>Embryophyta</taxon>
        <taxon>Tracheophyta</taxon>
        <taxon>Spermatophyta</taxon>
        <taxon>Magnoliopsida</taxon>
        <taxon>eudicotyledons</taxon>
        <taxon>Gunneridae</taxon>
        <taxon>Pentapetalae</taxon>
        <taxon>rosids</taxon>
        <taxon>fabids</taxon>
        <taxon>Fabales</taxon>
        <taxon>Fabaceae</taxon>
        <taxon>Papilionoideae</taxon>
        <taxon>50 kb inversion clade</taxon>
        <taxon>NPAAA clade</taxon>
        <taxon>indigoferoid/millettioid clade</taxon>
        <taxon>Phaseoleae</taxon>
        <taxon>Vigna</taxon>
    </lineage>
</organism>
<evidence type="ECO:0000259" key="4">
    <source>
        <dbReference type="PROSITE" id="PS50097"/>
    </source>
</evidence>
<gene>
    <name evidence="6" type="ORF">V8G54_036800</name>
</gene>
<sequence>MASINQTISSTPDHLVNPAHPLYLHPGENPALVLVSPLLTESNFHQWERDMVVALETKNKERFIHGTLPCPPITDPLYETWRRSNRMVMSWLTRSMTPSIKQSVMWMDTASEIWCDLKDCFSHADKFRISDLQDQILACRQGESTVSEYYTKLKILWKEIELYRCVLTCTCLTPCVCGLLSRLHKEREDDYVIRFLRGLNDNYAQVRSQIMMLDPMPSIVKTFSMVLQHEREFIGILPKPSVPDSLVFAALSTDPRFPSFTRPTSATSKTISRNNKFCEHCKKTNHTIENCYFRIGFPVGYKKSKPTTKTSASLVTVDPSASPQPLNLDGNPTNDQFTFSKDQYQAILALLQHTKDHSSSVNHASVHNSGTSFSFSHWIIDSGAIDHICPIKSLFHNLHPITPIHINLPNHTIVIASFSGTIHIGALLLVDVLFVPEFSVSLISVPKLVSTINCMAVFCDSHCLFFQRSHLTMIGAARKVDGLYCFEESSNLHHNKVLQSSPITESKPSVVNAVHNSALWHHRLGHTSNSILQFLSSQHSDITYQNCMPCDICHFAKHKKLPFPISTSKSSHLFELLHADIWGPLQIASIDGFTYFLTLVDDYSRFTWIHLLKSKAEVKTVLPKFIIFIENQFDTKLKRIRSDNDKEFFLNDFFSSKGIFHETSCIESPQQNGIVERKHQHILNVARALLFQSHLPSVFWSYAIKHAVHLINRLPTPFLKHQSPYQYVFGSLPDFRKLRVFGCLAFSNTIMAGRTKLEKRASKCIFLGFKPGVKGYLLYNLHNKNFLVSRNVIFYEFHFPYAPESQSISHHHNTGLTASQQIFDSLIAFDIPVYGVSSLNTGTTDVEPVMQFNNDSNNVVQTIDPLPRVSNRQRKPPAYLSAYDCPTLSSTNISYSTPYPLHSYLSYSNCSNSHTAFCMSLSATIEPSSFKEACQHDHWQQAMIAEIQALQRNGTWSLVKLPPNKKAVGCRWVYKTKLNAAGSIERHKARLVAKGFTQTEGMDFFETFSPVVKLTTVRFLISIAVSRHWSLYQLDVDNAFLHGDLNEDVYMKPPPGLLLPEPHLVCKLHKSLYGLRQASRQWNSKLTSALIFYGFSQSSADHSLFIYHSSNMQAINDVKQFLHHKFSIKDLGSLKFFLGFEVARSQQGLVLNQRKYCLEILSEFGLTGCKPAISPSNPTVKLTDDEGSLVSDPTAYRRLIGKLQYLTNTRPDISFVVQQVSQFMSKPRQSHLHAAFRILRYLKSCPGLGLFYPSSNPHRIQAFSDSDWATCSLTRKSITGYCVFYGHCLISWKSKKQSTVSRSSTEAEYRALASVACELQWLKYIADDLRLKIPLPFPTFCDNQSAIQLAKNPSFHERTKHIEVDCHLIRAKILDGLIVISHVPSKHQLADMLTKTSDDFVWPVDTAFLGRFVIDVEFLDLKACPGNGGVTRSIWPSDGKLQTVADQSALRCLSRMLDEAIHADLTIITADGTLKAHKAVLSASSTVFHSLYLNNGDEEDTSTIHMEDMSQESCKSLLSYLYGTINQEDFWNHRLPLLGAANKYEIGDLKDACEESLLEDLNSANVLERLNDAWLYQLHNLKKGCFTFLFDFGKIYDVRDEINTFFQHADRELMQEMFQEVLTILK</sequence>
<dbReference type="SMART" id="SM00225">
    <property type="entry name" value="BTB"/>
    <property type="match status" value="1"/>
</dbReference>
<dbReference type="Pfam" id="PF25597">
    <property type="entry name" value="SH3_retrovirus"/>
    <property type="match status" value="1"/>
</dbReference>
<dbReference type="PROSITE" id="PS50994">
    <property type="entry name" value="INTEGRASE"/>
    <property type="match status" value="1"/>
</dbReference>
<dbReference type="InterPro" id="IPR005162">
    <property type="entry name" value="Retrotrans_gag_dom"/>
</dbReference>
<dbReference type="InterPro" id="IPR000210">
    <property type="entry name" value="BTB/POZ_dom"/>
</dbReference>
<dbReference type="InterPro" id="IPR029472">
    <property type="entry name" value="Copia-like_N"/>
</dbReference>
<dbReference type="SUPFAM" id="SSF53098">
    <property type="entry name" value="Ribonuclease H-like"/>
    <property type="match status" value="1"/>
</dbReference>
<dbReference type="InterPro" id="IPR025724">
    <property type="entry name" value="GAG-pre-integrase_dom"/>
</dbReference>
<evidence type="ECO:0000313" key="7">
    <source>
        <dbReference type="Proteomes" id="UP001374535"/>
    </source>
</evidence>
<accession>A0AAQ3REU1</accession>
<dbReference type="Gene3D" id="3.30.420.10">
    <property type="entry name" value="Ribonuclease H-like superfamily/Ribonuclease H"/>
    <property type="match status" value="1"/>
</dbReference>
<evidence type="ECO:0000256" key="1">
    <source>
        <dbReference type="ARBA" id="ARBA00004184"/>
    </source>
</evidence>
<dbReference type="GO" id="GO:0015074">
    <property type="term" value="P:DNA integration"/>
    <property type="evidence" value="ECO:0007669"/>
    <property type="project" value="InterPro"/>
</dbReference>
<dbReference type="InterPro" id="IPR012337">
    <property type="entry name" value="RNaseH-like_sf"/>
</dbReference>
<dbReference type="InterPro" id="IPR043502">
    <property type="entry name" value="DNA/RNA_pol_sf"/>
</dbReference>
<dbReference type="Pfam" id="PF14244">
    <property type="entry name" value="Retrotran_gag_3"/>
    <property type="match status" value="1"/>
</dbReference>
<dbReference type="Pfam" id="PF00651">
    <property type="entry name" value="BTB"/>
    <property type="match status" value="1"/>
</dbReference>
<dbReference type="PROSITE" id="PS50097">
    <property type="entry name" value="BTB"/>
    <property type="match status" value="1"/>
</dbReference>
<proteinExistence type="predicted"/>
<dbReference type="Pfam" id="PF07727">
    <property type="entry name" value="RVT_2"/>
    <property type="match status" value="1"/>
</dbReference>
<dbReference type="PANTHER" id="PTHR46672:SF1">
    <property type="entry name" value="OS08G0103600 PROTEIN"/>
    <property type="match status" value="1"/>
</dbReference>
<protein>
    <submittedName>
        <fullName evidence="6">Uncharacterized protein</fullName>
    </submittedName>
</protein>
<dbReference type="CDD" id="cd09272">
    <property type="entry name" value="RNase_HI_RT_Ty1"/>
    <property type="match status" value="1"/>
</dbReference>
<feature type="domain" description="BTB" evidence="4">
    <location>
        <begin position="1463"/>
        <end position="1522"/>
    </location>
</feature>
<evidence type="ECO:0000313" key="6">
    <source>
        <dbReference type="EMBL" id="WVY91286.1"/>
    </source>
</evidence>
<dbReference type="InterPro" id="IPR054722">
    <property type="entry name" value="PolX-like_BBD"/>
</dbReference>
<evidence type="ECO:0000256" key="2">
    <source>
        <dbReference type="ARBA" id="ARBA00004906"/>
    </source>
</evidence>
<dbReference type="EMBL" id="CP144690">
    <property type="protein sequence ID" value="WVY91286.1"/>
    <property type="molecule type" value="Genomic_DNA"/>
</dbReference>
<dbReference type="Gene3D" id="3.30.710.10">
    <property type="entry name" value="Potassium Channel Kv1.1, Chain A"/>
    <property type="match status" value="1"/>
</dbReference>
<dbReference type="InterPro" id="IPR013103">
    <property type="entry name" value="RVT_2"/>
</dbReference>
<keyword evidence="3" id="KW-0064">Aspartyl protease</keyword>
<dbReference type="SUPFAM" id="SSF56672">
    <property type="entry name" value="DNA/RNA polymerases"/>
    <property type="match status" value="1"/>
</dbReference>
<dbReference type="InterPro" id="IPR001584">
    <property type="entry name" value="Integrase_cat-core"/>
</dbReference>
<dbReference type="InterPro" id="IPR044714">
    <property type="entry name" value="AtSIBP1-like"/>
</dbReference>
<dbReference type="InterPro" id="IPR011333">
    <property type="entry name" value="SKP1/BTB/POZ_sf"/>
</dbReference>
<dbReference type="CDD" id="cd18186">
    <property type="entry name" value="BTB_POZ_ZBTB_KLHL-like"/>
    <property type="match status" value="1"/>
</dbReference>
<name>A0AAQ3REU1_VIGMU</name>
<evidence type="ECO:0000259" key="5">
    <source>
        <dbReference type="PROSITE" id="PS50994"/>
    </source>
</evidence>
<dbReference type="InterPro" id="IPR057670">
    <property type="entry name" value="SH3_retrovirus"/>
</dbReference>
<reference evidence="6 7" key="1">
    <citation type="journal article" date="2023" name="Life. Sci Alliance">
        <title>Evolutionary insights into 3D genome organization and epigenetic landscape of Vigna mungo.</title>
        <authorList>
            <person name="Junaid A."/>
            <person name="Singh B."/>
            <person name="Bhatia S."/>
        </authorList>
    </citation>
    <scope>NUCLEOTIDE SEQUENCE [LARGE SCALE GENOMIC DNA]</scope>
    <source>
        <strain evidence="6">Urdbean</strain>
    </source>
</reference>
<dbReference type="GO" id="GO:0004190">
    <property type="term" value="F:aspartic-type endopeptidase activity"/>
    <property type="evidence" value="ECO:0007669"/>
    <property type="project" value="UniProtKB-KW"/>
</dbReference>
<dbReference type="Pfam" id="PF13976">
    <property type="entry name" value="gag_pre-integrs"/>
    <property type="match status" value="1"/>
</dbReference>
<keyword evidence="3" id="KW-0645">Protease</keyword>
<dbReference type="GO" id="GO:0012505">
    <property type="term" value="C:endomembrane system"/>
    <property type="evidence" value="ECO:0007669"/>
    <property type="project" value="UniProtKB-SubCell"/>
</dbReference>
<dbReference type="InterPro" id="IPR036397">
    <property type="entry name" value="RNaseH_sf"/>
</dbReference>
<dbReference type="Pfam" id="PF00665">
    <property type="entry name" value="rve"/>
    <property type="match status" value="1"/>
</dbReference>
<comment type="pathway">
    <text evidence="2">Protein modification; protein ubiquitination.</text>
</comment>
<keyword evidence="3" id="KW-0378">Hydrolase</keyword>
<dbReference type="Pfam" id="PF22936">
    <property type="entry name" value="Pol_BBD"/>
    <property type="match status" value="1"/>
</dbReference>
<dbReference type="PANTHER" id="PTHR46672">
    <property type="entry name" value="OS08G0495500 PROTEIN-RELATED"/>
    <property type="match status" value="1"/>
</dbReference>
<comment type="subcellular location">
    <subcellularLocation>
        <location evidence="1">Endomembrane system</location>
        <topology evidence="1">Peripheral membrane protein</topology>
    </subcellularLocation>
</comment>
<feature type="domain" description="Integrase catalytic" evidence="5">
    <location>
        <begin position="558"/>
        <end position="732"/>
    </location>
</feature>
<dbReference type="SUPFAM" id="SSF54695">
    <property type="entry name" value="POZ domain"/>
    <property type="match status" value="1"/>
</dbReference>